<proteinExistence type="predicted"/>
<feature type="transmembrane region" description="Helical" evidence="1">
    <location>
        <begin position="19"/>
        <end position="39"/>
    </location>
</feature>
<evidence type="ECO:0000313" key="2">
    <source>
        <dbReference type="EMBL" id="OEE75988.1"/>
    </source>
</evidence>
<keyword evidence="1" id="KW-0812">Transmembrane</keyword>
<accession>A0A1E5CYS2</accession>
<dbReference type="Proteomes" id="UP000094165">
    <property type="component" value="Unassembled WGS sequence"/>
</dbReference>
<keyword evidence="3" id="KW-1185">Reference proteome</keyword>
<evidence type="ECO:0000256" key="1">
    <source>
        <dbReference type="SAM" id="Phobius"/>
    </source>
</evidence>
<organism evidence="2 3">
    <name type="scientific">Vibrio genomosp. F6 str. FF-238</name>
    <dbReference type="NCBI Taxonomy" id="1191298"/>
    <lineage>
        <taxon>Bacteria</taxon>
        <taxon>Pseudomonadati</taxon>
        <taxon>Pseudomonadota</taxon>
        <taxon>Gammaproteobacteria</taxon>
        <taxon>Vibrionales</taxon>
        <taxon>Vibrionaceae</taxon>
        <taxon>Vibrio</taxon>
    </lineage>
</organism>
<gene>
    <name evidence="2" type="ORF">A130_16025</name>
</gene>
<reference evidence="2 3" key="1">
    <citation type="journal article" date="2012" name="Science">
        <title>Ecological populations of bacteria act as socially cohesive units of antibiotic production and resistance.</title>
        <authorList>
            <person name="Cordero O.X."/>
            <person name="Wildschutte H."/>
            <person name="Kirkup B."/>
            <person name="Proehl S."/>
            <person name="Ngo L."/>
            <person name="Hussain F."/>
            <person name="Le Roux F."/>
            <person name="Mincer T."/>
            <person name="Polz M.F."/>
        </authorList>
    </citation>
    <scope>NUCLEOTIDE SEQUENCE [LARGE SCALE GENOMIC DNA]</scope>
    <source>
        <strain evidence="2 3">FF-238</strain>
    </source>
</reference>
<evidence type="ECO:0000313" key="3">
    <source>
        <dbReference type="Proteomes" id="UP000094165"/>
    </source>
</evidence>
<dbReference type="AlphaFoldDB" id="A0A1E5CYS2"/>
<dbReference type="InterPro" id="IPR016419">
    <property type="entry name" value="Prepilin_Pept-dep_B_prd"/>
</dbReference>
<protein>
    <submittedName>
        <fullName evidence="2">Pilus assembly protein PilW</fullName>
    </submittedName>
</protein>
<comment type="caution">
    <text evidence="2">The sequence shown here is derived from an EMBL/GenBank/DDBJ whole genome shotgun (WGS) entry which is preliminary data.</text>
</comment>
<keyword evidence="1" id="KW-0472">Membrane</keyword>
<name>A0A1E5CYS2_9VIBR</name>
<dbReference type="RefSeq" id="WP_017054034.1">
    <property type="nucleotide sequence ID" value="NZ_AJYW02000129.1"/>
</dbReference>
<dbReference type="PIRSF" id="PIRSF004525">
    <property type="entry name" value="Pilin_peptidase-dep_B_prd"/>
    <property type="match status" value="1"/>
</dbReference>
<dbReference type="EMBL" id="AJYW02000129">
    <property type="protein sequence ID" value="OEE75988.1"/>
    <property type="molecule type" value="Genomic_DNA"/>
</dbReference>
<keyword evidence="1" id="KW-1133">Transmembrane helix</keyword>
<sequence length="200" mass="21262">MAIKHAVNSSQLGATLIEFMIASLLGVIAISIIGSVFLSGQRVATERSKELLLLQQVSGALQYFKQDIQRAGYDGGGGHSLMLSGAANILHISPDFKTAAYAYQHQTKIRNVAFVFQSGMIKVCDSPSTIVKTVSSAVTGCSSIFEPNQIKVTDFSVKSDVIAGQKSASGLTSIAMSAELVGDPLVSYSSSVEVQQRNWQ</sequence>